<dbReference type="PANTHER" id="PTHR46277:SF3">
    <property type="entry name" value="BINDING PROTEIN, PUTATIVE-RELATED"/>
    <property type="match status" value="1"/>
</dbReference>
<reference evidence="3" key="2">
    <citation type="journal article" date="2017" name="Nat. Plants">
        <title>The Aegilops tauschii genome reveals multiple impacts of transposons.</title>
        <authorList>
            <person name="Zhao G."/>
            <person name="Zou C."/>
            <person name="Li K."/>
            <person name="Wang K."/>
            <person name="Li T."/>
            <person name="Gao L."/>
            <person name="Zhang X."/>
            <person name="Wang H."/>
            <person name="Yang Z."/>
            <person name="Liu X."/>
            <person name="Jiang W."/>
            <person name="Mao L."/>
            <person name="Kong X."/>
            <person name="Jiao Y."/>
            <person name="Jia J."/>
        </authorList>
    </citation>
    <scope>NUCLEOTIDE SEQUENCE [LARGE SCALE GENOMIC DNA]</scope>
    <source>
        <strain evidence="3">cv. AL8/78</strain>
    </source>
</reference>
<dbReference type="CDD" id="cd00170">
    <property type="entry name" value="SEC14"/>
    <property type="match status" value="1"/>
</dbReference>
<reference evidence="2" key="5">
    <citation type="journal article" date="2021" name="G3 (Bethesda)">
        <title>Aegilops tauschii genome assembly Aet v5.0 features greater sequence contiguity and improved annotation.</title>
        <authorList>
            <person name="Wang L."/>
            <person name="Zhu T."/>
            <person name="Rodriguez J.C."/>
            <person name="Deal K.R."/>
            <person name="Dubcovsky J."/>
            <person name="McGuire P.E."/>
            <person name="Lux T."/>
            <person name="Spannagl M."/>
            <person name="Mayer K.F.X."/>
            <person name="Baldrich P."/>
            <person name="Meyers B.C."/>
            <person name="Huo N."/>
            <person name="Gu Y.Q."/>
            <person name="Zhou H."/>
            <person name="Devos K.M."/>
            <person name="Bennetzen J.L."/>
            <person name="Unver T."/>
            <person name="Budak H."/>
            <person name="Gulick P.J."/>
            <person name="Galiba G."/>
            <person name="Kalapos B."/>
            <person name="Nelson D.R."/>
            <person name="Li P."/>
            <person name="You F.M."/>
            <person name="Luo M.C."/>
            <person name="Dvorak J."/>
        </authorList>
    </citation>
    <scope>NUCLEOTIDE SEQUENCE [LARGE SCALE GENOMIC DNA]</scope>
    <source>
        <strain evidence="2">cv. AL8/78</strain>
    </source>
</reference>
<dbReference type="RefSeq" id="XP_045085206.1">
    <property type="nucleotide sequence ID" value="XM_045229271.2"/>
</dbReference>
<dbReference type="Pfam" id="PF00650">
    <property type="entry name" value="CRAL_TRIO"/>
    <property type="match status" value="1"/>
</dbReference>
<dbReference type="SMART" id="SM00516">
    <property type="entry name" value="SEC14"/>
    <property type="match status" value="1"/>
</dbReference>
<dbReference type="InterPro" id="IPR036865">
    <property type="entry name" value="CRAL-TRIO_dom_sf"/>
</dbReference>
<sequence>MQEEDDFAPRRFLRARDHNIDKAPAMLLKYLSWKRTAKPHGSITDDEVHVELVQEKLYMQGFDEKGRPLVYLFLARHFPAKRDLDEFKRYVIYILDNTCTRLRTGQEKFAVVGDLRGWGYANCDIRAYVAALDIMQSCYPERLGRVLLIHVPYVIMAAWKMLYPFIDDKTKEKFVFVAGSWDLDATLRDSIDESQLPKEYEGRLELRGYNDLSPPSSSN</sequence>
<dbReference type="InterPro" id="IPR036273">
    <property type="entry name" value="CRAL/TRIO_N_dom_sf"/>
</dbReference>
<proteinExistence type="predicted"/>
<dbReference type="OrthoDB" id="1434354at2759"/>
<dbReference type="PROSITE" id="PS50191">
    <property type="entry name" value="CRAL_TRIO"/>
    <property type="match status" value="1"/>
</dbReference>
<dbReference type="AlphaFoldDB" id="A0A453M3Y3"/>
<dbReference type="PANTHER" id="PTHR46277">
    <property type="entry name" value="OS03G0850700 PROTEIN"/>
    <property type="match status" value="1"/>
</dbReference>
<name>A0A453M3Y3_AEGTS</name>
<evidence type="ECO:0000313" key="3">
    <source>
        <dbReference type="Proteomes" id="UP000015105"/>
    </source>
</evidence>
<keyword evidence="3" id="KW-1185">Reference proteome</keyword>
<dbReference type="OMA" id="DSAKMTH"/>
<evidence type="ECO:0000259" key="1">
    <source>
        <dbReference type="PROSITE" id="PS50191"/>
    </source>
</evidence>
<protein>
    <recommendedName>
        <fullName evidence="1">CRAL-TRIO domain-containing protein</fullName>
    </recommendedName>
</protein>
<accession>A0A453M3Y3</accession>
<feature type="domain" description="CRAL-TRIO" evidence="1">
    <location>
        <begin position="45"/>
        <end position="208"/>
    </location>
</feature>
<dbReference type="SUPFAM" id="SSF46938">
    <property type="entry name" value="CRAL/TRIO N-terminal domain"/>
    <property type="match status" value="1"/>
</dbReference>
<dbReference type="Gene3D" id="3.40.525.10">
    <property type="entry name" value="CRAL-TRIO lipid binding domain"/>
    <property type="match status" value="1"/>
</dbReference>
<organism evidence="2 3">
    <name type="scientific">Aegilops tauschii subsp. strangulata</name>
    <name type="common">Goatgrass</name>
    <dbReference type="NCBI Taxonomy" id="200361"/>
    <lineage>
        <taxon>Eukaryota</taxon>
        <taxon>Viridiplantae</taxon>
        <taxon>Streptophyta</taxon>
        <taxon>Embryophyta</taxon>
        <taxon>Tracheophyta</taxon>
        <taxon>Spermatophyta</taxon>
        <taxon>Magnoliopsida</taxon>
        <taxon>Liliopsida</taxon>
        <taxon>Poales</taxon>
        <taxon>Poaceae</taxon>
        <taxon>BOP clade</taxon>
        <taxon>Pooideae</taxon>
        <taxon>Triticodae</taxon>
        <taxon>Triticeae</taxon>
        <taxon>Triticinae</taxon>
        <taxon>Aegilops</taxon>
    </lineage>
</organism>
<dbReference type="InterPro" id="IPR001251">
    <property type="entry name" value="CRAL-TRIO_dom"/>
</dbReference>
<reference evidence="2" key="4">
    <citation type="submission" date="2019-03" db="UniProtKB">
        <authorList>
            <consortium name="EnsemblPlants"/>
        </authorList>
    </citation>
    <scope>IDENTIFICATION</scope>
</reference>
<dbReference type="SUPFAM" id="SSF52087">
    <property type="entry name" value="CRAL/TRIO domain"/>
    <property type="match status" value="1"/>
</dbReference>
<dbReference type="Proteomes" id="UP000015105">
    <property type="component" value="Chromosome 5D"/>
</dbReference>
<reference evidence="2" key="3">
    <citation type="journal article" date="2017" name="Nature">
        <title>Genome sequence of the progenitor of the wheat D genome Aegilops tauschii.</title>
        <authorList>
            <person name="Luo M.C."/>
            <person name="Gu Y.Q."/>
            <person name="Puiu D."/>
            <person name="Wang H."/>
            <person name="Twardziok S.O."/>
            <person name="Deal K.R."/>
            <person name="Huo N."/>
            <person name="Zhu T."/>
            <person name="Wang L."/>
            <person name="Wang Y."/>
            <person name="McGuire P.E."/>
            <person name="Liu S."/>
            <person name="Long H."/>
            <person name="Ramasamy R.K."/>
            <person name="Rodriguez J.C."/>
            <person name="Van S.L."/>
            <person name="Yuan L."/>
            <person name="Wang Z."/>
            <person name="Xia Z."/>
            <person name="Xiao L."/>
            <person name="Anderson O.D."/>
            <person name="Ouyang S."/>
            <person name="Liang Y."/>
            <person name="Zimin A.V."/>
            <person name="Pertea G."/>
            <person name="Qi P."/>
            <person name="Bennetzen J.L."/>
            <person name="Dai X."/>
            <person name="Dawson M.W."/>
            <person name="Muller H.G."/>
            <person name="Kugler K."/>
            <person name="Rivarola-Duarte L."/>
            <person name="Spannagl M."/>
            <person name="Mayer K.F.X."/>
            <person name="Lu F.H."/>
            <person name="Bevan M.W."/>
            <person name="Leroy P."/>
            <person name="Li P."/>
            <person name="You F.M."/>
            <person name="Sun Q."/>
            <person name="Liu Z."/>
            <person name="Lyons E."/>
            <person name="Wicker T."/>
            <person name="Salzberg S.L."/>
            <person name="Devos K.M."/>
            <person name="Dvorak J."/>
        </authorList>
    </citation>
    <scope>NUCLEOTIDE SEQUENCE [LARGE SCALE GENOMIC DNA]</scope>
    <source>
        <strain evidence="2">cv. AL8/78</strain>
    </source>
</reference>
<dbReference type="Gramene" id="AET5Gv21032900.4">
    <property type="protein sequence ID" value="AET5Gv21032900.4"/>
    <property type="gene ID" value="AET5Gv21032900"/>
</dbReference>
<dbReference type="EnsemblPlants" id="AET5Gv21032900.4">
    <property type="protein sequence ID" value="AET5Gv21032900.4"/>
    <property type="gene ID" value="AET5Gv21032900"/>
</dbReference>
<reference evidence="3" key="1">
    <citation type="journal article" date="2014" name="Science">
        <title>Ancient hybridizations among the ancestral genomes of bread wheat.</title>
        <authorList>
            <consortium name="International Wheat Genome Sequencing Consortium,"/>
            <person name="Marcussen T."/>
            <person name="Sandve S.R."/>
            <person name="Heier L."/>
            <person name="Spannagl M."/>
            <person name="Pfeifer M."/>
            <person name="Jakobsen K.S."/>
            <person name="Wulff B.B."/>
            <person name="Steuernagel B."/>
            <person name="Mayer K.F."/>
            <person name="Olsen O.A."/>
        </authorList>
    </citation>
    <scope>NUCLEOTIDE SEQUENCE [LARGE SCALE GENOMIC DNA]</scope>
    <source>
        <strain evidence="3">cv. AL8/78</strain>
    </source>
</reference>
<dbReference type="GeneID" id="109762167"/>
<evidence type="ECO:0000313" key="2">
    <source>
        <dbReference type="EnsemblPlants" id="AET5Gv21032900.4"/>
    </source>
</evidence>